<gene>
    <name evidence="11" type="ORF">GGI25_001529</name>
</gene>
<dbReference type="InterPro" id="IPR032429">
    <property type="entry name" value="Nibrin_BRCT2"/>
</dbReference>
<dbReference type="AlphaFoldDB" id="A0A9W8GBZ7"/>
<dbReference type="InterPro" id="IPR008984">
    <property type="entry name" value="SMAD_FHA_dom_sf"/>
</dbReference>
<name>A0A9W8GBZ7_9FUNG</name>
<dbReference type="EMBL" id="JANBTW010000012">
    <property type="protein sequence ID" value="KAJ2679394.1"/>
    <property type="molecule type" value="Genomic_DNA"/>
</dbReference>
<protein>
    <recommendedName>
        <fullName evidence="10">FHA domain-containing protein</fullName>
    </recommendedName>
</protein>
<evidence type="ECO:0000256" key="9">
    <source>
        <dbReference type="SAM" id="MobiDB-lite"/>
    </source>
</evidence>
<dbReference type="Gene3D" id="3.40.50.10190">
    <property type="entry name" value="BRCT domain"/>
    <property type="match status" value="1"/>
</dbReference>
<evidence type="ECO:0000256" key="7">
    <source>
        <dbReference type="ARBA" id="ARBA00023306"/>
    </source>
</evidence>
<dbReference type="PANTHER" id="PTHR12162">
    <property type="entry name" value="NIBRIN-RELATED"/>
    <property type="match status" value="1"/>
</dbReference>
<dbReference type="Gene3D" id="3.40.50.10980">
    <property type="entry name" value="Nibrin, BRCT2 domain"/>
    <property type="match status" value="1"/>
</dbReference>
<dbReference type="CDD" id="cd22667">
    <property type="entry name" value="FHA_NBN"/>
    <property type="match status" value="1"/>
</dbReference>
<evidence type="ECO:0000256" key="5">
    <source>
        <dbReference type="ARBA" id="ARBA00023204"/>
    </source>
</evidence>
<evidence type="ECO:0000313" key="11">
    <source>
        <dbReference type="EMBL" id="KAJ2679394.1"/>
    </source>
</evidence>
<keyword evidence="6" id="KW-0539">Nucleus</keyword>
<dbReference type="Pfam" id="PF00498">
    <property type="entry name" value="FHA"/>
    <property type="match status" value="1"/>
</dbReference>
<dbReference type="GO" id="GO:0000724">
    <property type="term" value="P:double-strand break repair via homologous recombination"/>
    <property type="evidence" value="ECO:0007669"/>
    <property type="project" value="TreeGrafter"/>
</dbReference>
<dbReference type="InterPro" id="IPR001357">
    <property type="entry name" value="BRCT_dom"/>
</dbReference>
<dbReference type="InterPro" id="IPR043014">
    <property type="entry name" value="Nibrin_BRCT2_sf"/>
</dbReference>
<dbReference type="SUPFAM" id="SSF52113">
    <property type="entry name" value="BRCT domain"/>
    <property type="match status" value="1"/>
</dbReference>
<feature type="region of interest" description="Disordered" evidence="9">
    <location>
        <begin position="377"/>
        <end position="422"/>
    </location>
</feature>
<evidence type="ECO:0000259" key="10">
    <source>
        <dbReference type="PROSITE" id="PS50006"/>
    </source>
</evidence>
<dbReference type="InterPro" id="IPR000253">
    <property type="entry name" value="FHA_dom"/>
</dbReference>
<evidence type="ECO:0000256" key="8">
    <source>
        <dbReference type="ARBA" id="ARBA00044757"/>
    </source>
</evidence>
<dbReference type="GO" id="GO:0007095">
    <property type="term" value="P:mitotic G2 DNA damage checkpoint signaling"/>
    <property type="evidence" value="ECO:0007669"/>
    <property type="project" value="InterPro"/>
</dbReference>
<evidence type="ECO:0000256" key="3">
    <source>
        <dbReference type="ARBA" id="ARBA00022454"/>
    </source>
</evidence>
<feature type="region of interest" description="Disordered" evidence="9">
    <location>
        <begin position="437"/>
        <end position="457"/>
    </location>
</feature>
<dbReference type="SMART" id="SM00240">
    <property type="entry name" value="FHA"/>
    <property type="match status" value="1"/>
</dbReference>
<evidence type="ECO:0000256" key="1">
    <source>
        <dbReference type="ARBA" id="ARBA00004123"/>
    </source>
</evidence>
<dbReference type="Pfam" id="PF16508">
    <property type="entry name" value="NIBRIN_BRCT_II"/>
    <property type="match status" value="1"/>
</dbReference>
<keyword evidence="4" id="KW-0227">DNA damage</keyword>
<dbReference type="GO" id="GO:0005694">
    <property type="term" value="C:chromosome"/>
    <property type="evidence" value="ECO:0007669"/>
    <property type="project" value="UniProtKB-SubCell"/>
</dbReference>
<dbReference type="Gene3D" id="2.60.200.20">
    <property type="match status" value="1"/>
</dbReference>
<keyword evidence="3" id="KW-0158">Chromosome</keyword>
<comment type="similarity">
    <text evidence="8">Belongs to the Nibrin family.</text>
</comment>
<feature type="domain" description="FHA" evidence="10">
    <location>
        <begin position="23"/>
        <end position="75"/>
    </location>
</feature>
<organism evidence="11 12">
    <name type="scientific">Coemansia spiralis</name>
    <dbReference type="NCBI Taxonomy" id="417178"/>
    <lineage>
        <taxon>Eukaryota</taxon>
        <taxon>Fungi</taxon>
        <taxon>Fungi incertae sedis</taxon>
        <taxon>Zoopagomycota</taxon>
        <taxon>Kickxellomycotina</taxon>
        <taxon>Kickxellomycetes</taxon>
        <taxon>Kickxellales</taxon>
        <taxon>Kickxellaceae</taxon>
        <taxon>Coemansia</taxon>
    </lineage>
</organism>
<comment type="subcellular location">
    <subcellularLocation>
        <location evidence="2">Chromosome</location>
    </subcellularLocation>
    <subcellularLocation>
        <location evidence="1">Nucleus</location>
    </subcellularLocation>
</comment>
<evidence type="ECO:0000256" key="4">
    <source>
        <dbReference type="ARBA" id="ARBA00022763"/>
    </source>
</evidence>
<dbReference type="InterPro" id="IPR040227">
    <property type="entry name" value="Nibrin-rel"/>
</dbReference>
<dbReference type="OrthoDB" id="552194at2759"/>
<accession>A0A9W8GBZ7</accession>
<evidence type="ECO:0000313" key="12">
    <source>
        <dbReference type="Proteomes" id="UP001151518"/>
    </source>
</evidence>
<dbReference type="GO" id="GO:0030870">
    <property type="term" value="C:Mre11 complex"/>
    <property type="evidence" value="ECO:0007669"/>
    <property type="project" value="InterPro"/>
</dbReference>
<evidence type="ECO:0000256" key="6">
    <source>
        <dbReference type="ARBA" id="ARBA00023242"/>
    </source>
</evidence>
<dbReference type="SUPFAM" id="SSF49879">
    <property type="entry name" value="SMAD/FHA domain"/>
    <property type="match status" value="1"/>
</dbReference>
<dbReference type="Pfam" id="PF16770">
    <property type="entry name" value="RTT107_BRCT_5"/>
    <property type="match status" value="1"/>
</dbReference>
<comment type="caution">
    <text evidence="11">The sequence shown here is derived from an EMBL/GenBank/DDBJ whole genome shotgun (WGS) entry which is preliminary data.</text>
</comment>
<dbReference type="Proteomes" id="UP001151518">
    <property type="component" value="Unassembled WGS sequence"/>
</dbReference>
<sequence length="600" mass="65839">MLLLVGSERALGILWWLRPGSSLVVGRKNTSLLIEGDHSVSRKHATIFIDVQNLSAVDIRDEGSKFGIHINGKPCPSNAISRLRAGDRVTFGAQGSTFELRNLRVAFCLAKIQLDTSTTSEQFTARAIEMGIDIVDSIDKCTHLITPTITVTSKLVSALVLGCQIVSPKYLDLIDALPYTLNHSIQRPEAVDLFLSRFEFLPETTLPIIPPDTPIDLSTVDWHPDPKRKQLFRSKLCLFSTAAQYERYSLMISASGGSSEILTGAQEWAQMNDKSTNSFNIETASAANDVSAMHERMQRKSAVDGETVNICLVLPPSTYTKDAADVLDVVDFIKETARLLGVRAISESEIGLAVLFVSNEVHTNSALENKALLADSGYDPSPRQHGTKAAGMVATAEKSIPSGLPTESDENSLEKGPKERRKGARFSNFWSAMISNDVSSEKQGTQKGSSKPSISDKVVSDPLFHTASTGQPDKHIVAGRWGTGMRLEAKSTRRKIQIDNFWAASVTRETTYSQAYVSNNEEKEKEKGSEAGAVTYLRDGEVQGVQVIESPEAEQTLESPAVIMMPLVKTKNRASIPQTISDSHPKPNYKRFRKTVHLYQ</sequence>
<feature type="compositionally biased region" description="Polar residues" evidence="9">
    <location>
        <begin position="437"/>
        <end position="453"/>
    </location>
</feature>
<dbReference type="PANTHER" id="PTHR12162:SF0">
    <property type="entry name" value="NIBRIN"/>
    <property type="match status" value="1"/>
</dbReference>
<dbReference type="InterPro" id="IPR036420">
    <property type="entry name" value="BRCT_dom_sf"/>
</dbReference>
<proteinExistence type="inferred from homology"/>
<dbReference type="PROSITE" id="PS50006">
    <property type="entry name" value="FHA_DOMAIN"/>
    <property type="match status" value="1"/>
</dbReference>
<dbReference type="GO" id="GO:0003684">
    <property type="term" value="F:damaged DNA binding"/>
    <property type="evidence" value="ECO:0007669"/>
    <property type="project" value="TreeGrafter"/>
</dbReference>
<evidence type="ECO:0000256" key="2">
    <source>
        <dbReference type="ARBA" id="ARBA00004286"/>
    </source>
</evidence>
<keyword evidence="5" id="KW-0234">DNA repair</keyword>
<reference evidence="11" key="1">
    <citation type="submission" date="2022-07" db="EMBL/GenBank/DDBJ databases">
        <title>Phylogenomic reconstructions and comparative analyses of Kickxellomycotina fungi.</title>
        <authorList>
            <person name="Reynolds N.K."/>
            <person name="Stajich J.E."/>
            <person name="Barry K."/>
            <person name="Grigoriev I.V."/>
            <person name="Crous P."/>
            <person name="Smith M.E."/>
        </authorList>
    </citation>
    <scope>NUCLEOTIDE SEQUENCE</scope>
    <source>
        <strain evidence="11">NRRL 3115</strain>
    </source>
</reference>
<keyword evidence="7" id="KW-0131">Cell cycle</keyword>